<proteinExistence type="predicted"/>
<keyword evidence="1" id="KW-0812">Transmembrane</keyword>
<dbReference type="Proteomes" id="UP000287166">
    <property type="component" value="Unassembled WGS sequence"/>
</dbReference>
<accession>A0A401GP23</accession>
<dbReference type="AlphaFoldDB" id="A0A401GP23"/>
<dbReference type="EMBL" id="BFAD01000005">
    <property type="protein sequence ID" value="GBE83504.1"/>
    <property type="molecule type" value="Genomic_DNA"/>
</dbReference>
<sequence length="78" mass="8591">MSQHVPGSLPVRACLCILFHPISGRTVCHQKNMLLQCTALFLYPHIALLAAAKIFYLGLIMERSDVSTELSSLLSPHS</sequence>
<reference evidence="2 3" key="1">
    <citation type="journal article" date="2018" name="Sci. Rep.">
        <title>Genome sequence of the cauliflower mushroom Sparassis crispa (Hanabiratake) and its association with beneficial usage.</title>
        <authorList>
            <person name="Kiyama R."/>
            <person name="Furutani Y."/>
            <person name="Kawaguchi K."/>
            <person name="Nakanishi T."/>
        </authorList>
    </citation>
    <scope>NUCLEOTIDE SEQUENCE [LARGE SCALE GENOMIC DNA]</scope>
</reference>
<evidence type="ECO:0000256" key="1">
    <source>
        <dbReference type="SAM" id="Phobius"/>
    </source>
</evidence>
<evidence type="ECO:0000313" key="3">
    <source>
        <dbReference type="Proteomes" id="UP000287166"/>
    </source>
</evidence>
<keyword evidence="3" id="KW-1185">Reference proteome</keyword>
<feature type="transmembrane region" description="Helical" evidence="1">
    <location>
        <begin position="40"/>
        <end position="59"/>
    </location>
</feature>
<organism evidence="2 3">
    <name type="scientific">Sparassis crispa</name>
    <dbReference type="NCBI Taxonomy" id="139825"/>
    <lineage>
        <taxon>Eukaryota</taxon>
        <taxon>Fungi</taxon>
        <taxon>Dikarya</taxon>
        <taxon>Basidiomycota</taxon>
        <taxon>Agaricomycotina</taxon>
        <taxon>Agaricomycetes</taxon>
        <taxon>Polyporales</taxon>
        <taxon>Sparassidaceae</taxon>
        <taxon>Sparassis</taxon>
    </lineage>
</organism>
<dbReference type="GeneID" id="38780421"/>
<name>A0A401GP23_9APHY</name>
<comment type="caution">
    <text evidence="2">The sequence shown here is derived from an EMBL/GenBank/DDBJ whole genome shotgun (WGS) entry which is preliminary data.</text>
</comment>
<evidence type="ECO:0000313" key="2">
    <source>
        <dbReference type="EMBL" id="GBE83504.1"/>
    </source>
</evidence>
<keyword evidence="1" id="KW-0472">Membrane</keyword>
<gene>
    <name evidence="2" type="ORF">SCP_0505550</name>
</gene>
<protein>
    <submittedName>
        <fullName evidence="2">Uncharacterized protein</fullName>
    </submittedName>
</protein>
<dbReference type="RefSeq" id="XP_027614417.1">
    <property type="nucleotide sequence ID" value="XM_027758616.1"/>
</dbReference>
<dbReference type="InParanoid" id="A0A401GP23"/>
<keyword evidence="1" id="KW-1133">Transmembrane helix</keyword>